<name>A0A9D1S640_9FIRM</name>
<accession>A0A9D1S640</accession>
<dbReference type="AlphaFoldDB" id="A0A9D1S640"/>
<proteinExistence type="predicted"/>
<evidence type="ECO:0000259" key="1">
    <source>
        <dbReference type="Pfam" id="PF01208"/>
    </source>
</evidence>
<evidence type="ECO:0000313" key="2">
    <source>
        <dbReference type="EMBL" id="HIU47828.1"/>
    </source>
</evidence>
<feature type="domain" description="Uroporphyrinogen decarboxylase (URO-D)" evidence="1">
    <location>
        <begin position="179"/>
        <end position="367"/>
    </location>
</feature>
<dbReference type="Pfam" id="PF01208">
    <property type="entry name" value="URO-D"/>
    <property type="match status" value="1"/>
</dbReference>
<dbReference type="Proteomes" id="UP000824111">
    <property type="component" value="Unassembled WGS sequence"/>
</dbReference>
<dbReference type="Gene3D" id="3.20.20.210">
    <property type="match status" value="1"/>
</dbReference>
<sequence length="371" mass="42649">MTNRERALAVLRYQDYDRMPLVHFGFWEETIEKWRREGHIDDETAKNVYDGSENETKIAGMLGFDFNWSHTMGTNVDLLPAFEPELIETRPDGIQLVRNAYGVIELHKPGVVSIPAEVDHTLVDRKSWEQEFLPRLQFSKERIDFDAFLAVGDPAERENPLGFHVGSLFGKIRDWMGVENASYLYADDEPLYDEIINTLGNLVYDCVKAALDTGAKFDYAHYWEDICFKNGPLVIPQVFREKVGPHYKRINALLHQYGLDIISLDCDGLIDSLLPIWLENGVNTMFPIEVGTWNASIRPWREQYGRELRGVGGMNKTVFAYDYAAIDAEVDRLVSLVELGGYIPCPDHRIAPDAKWENVQYYCEQMRKKLG</sequence>
<reference evidence="2" key="1">
    <citation type="submission" date="2020-10" db="EMBL/GenBank/DDBJ databases">
        <authorList>
            <person name="Gilroy R."/>
        </authorList>
    </citation>
    <scope>NUCLEOTIDE SEQUENCE</scope>
    <source>
        <strain evidence="2">ChiSjej4B22-9803</strain>
    </source>
</reference>
<evidence type="ECO:0000313" key="3">
    <source>
        <dbReference type="Proteomes" id="UP000824111"/>
    </source>
</evidence>
<dbReference type="EMBL" id="DVND01000012">
    <property type="protein sequence ID" value="HIU47828.1"/>
    <property type="molecule type" value="Genomic_DNA"/>
</dbReference>
<protein>
    <recommendedName>
        <fullName evidence="1">Uroporphyrinogen decarboxylase (URO-D) domain-containing protein</fullName>
    </recommendedName>
</protein>
<dbReference type="GO" id="GO:0004853">
    <property type="term" value="F:uroporphyrinogen decarboxylase activity"/>
    <property type="evidence" value="ECO:0007669"/>
    <property type="project" value="InterPro"/>
</dbReference>
<organism evidence="2 3">
    <name type="scientific">Candidatus Avimonoglobus intestinipullorum</name>
    <dbReference type="NCBI Taxonomy" id="2840699"/>
    <lineage>
        <taxon>Bacteria</taxon>
        <taxon>Bacillati</taxon>
        <taxon>Bacillota</taxon>
        <taxon>Clostridia</taxon>
        <taxon>Eubacteriales</taxon>
        <taxon>Candidatus Avimonoglobus</taxon>
    </lineage>
</organism>
<dbReference type="GO" id="GO:0006779">
    <property type="term" value="P:porphyrin-containing compound biosynthetic process"/>
    <property type="evidence" value="ECO:0007669"/>
    <property type="project" value="InterPro"/>
</dbReference>
<dbReference type="InterPro" id="IPR000257">
    <property type="entry name" value="Uroporphyrinogen_deCOase"/>
</dbReference>
<comment type="caution">
    <text evidence="2">The sequence shown here is derived from an EMBL/GenBank/DDBJ whole genome shotgun (WGS) entry which is preliminary data.</text>
</comment>
<dbReference type="InterPro" id="IPR038071">
    <property type="entry name" value="UROD/MetE-like_sf"/>
</dbReference>
<dbReference type="SUPFAM" id="SSF51726">
    <property type="entry name" value="UROD/MetE-like"/>
    <property type="match status" value="1"/>
</dbReference>
<reference evidence="2" key="2">
    <citation type="journal article" date="2021" name="PeerJ">
        <title>Extensive microbial diversity within the chicken gut microbiome revealed by metagenomics and culture.</title>
        <authorList>
            <person name="Gilroy R."/>
            <person name="Ravi A."/>
            <person name="Getino M."/>
            <person name="Pursley I."/>
            <person name="Horton D.L."/>
            <person name="Alikhan N.F."/>
            <person name="Baker D."/>
            <person name="Gharbi K."/>
            <person name="Hall N."/>
            <person name="Watson M."/>
            <person name="Adriaenssens E.M."/>
            <person name="Foster-Nyarko E."/>
            <person name="Jarju S."/>
            <person name="Secka A."/>
            <person name="Antonio M."/>
            <person name="Oren A."/>
            <person name="Chaudhuri R.R."/>
            <person name="La Ragione R."/>
            <person name="Hildebrand F."/>
            <person name="Pallen M.J."/>
        </authorList>
    </citation>
    <scope>NUCLEOTIDE SEQUENCE</scope>
    <source>
        <strain evidence="2">ChiSjej4B22-9803</strain>
    </source>
</reference>
<gene>
    <name evidence="2" type="ORF">IAB04_00530</name>
</gene>